<reference evidence="2" key="2">
    <citation type="submission" date="2019-07" db="EMBL/GenBank/DDBJ databases">
        <authorList>
            <person name="Seetharam A."/>
            <person name="Woodhouse M."/>
            <person name="Cannon E."/>
        </authorList>
    </citation>
    <scope>NUCLEOTIDE SEQUENCE [LARGE SCALE GENOMIC DNA]</scope>
    <source>
        <strain evidence="2">cv. B73</strain>
    </source>
</reference>
<dbReference type="Gramene" id="Zm00001eb237770_T001">
    <property type="protein sequence ID" value="Zm00001eb237770_P001"/>
    <property type="gene ID" value="Zm00001eb237770"/>
</dbReference>
<evidence type="ECO:0000313" key="3">
    <source>
        <dbReference type="Proteomes" id="UP000007305"/>
    </source>
</evidence>
<protein>
    <submittedName>
        <fullName evidence="2">Uncharacterized protein</fullName>
    </submittedName>
</protein>
<accession>A0A804PHE3</accession>
<evidence type="ECO:0000313" key="2">
    <source>
        <dbReference type="EnsemblPlants" id="Zm00001eb237770_P001"/>
    </source>
</evidence>
<feature type="region of interest" description="Disordered" evidence="1">
    <location>
        <begin position="1"/>
        <end position="112"/>
    </location>
</feature>
<feature type="compositionally biased region" description="Gly residues" evidence="1">
    <location>
        <begin position="86"/>
        <end position="112"/>
    </location>
</feature>
<sequence>RRRPHPPPPQQLPAPGSSRTPPWLVTAAPPHPSTRPRKAQDHRNRTPTSPPKPAQISAVPGRAGGESGHGEERGLRFARDLVGSARGAGGGGAAGAGEGGHLGLVSGGGGWV</sequence>
<dbReference type="AlphaFoldDB" id="A0A804PHE3"/>
<proteinExistence type="predicted"/>
<feature type="compositionally biased region" description="Pro residues" evidence="1">
    <location>
        <begin position="1"/>
        <end position="12"/>
    </location>
</feature>
<dbReference type="Proteomes" id="UP000007305">
    <property type="component" value="Chromosome 5"/>
</dbReference>
<feature type="compositionally biased region" description="Basic and acidic residues" evidence="1">
    <location>
        <begin position="68"/>
        <end position="79"/>
    </location>
</feature>
<evidence type="ECO:0000256" key="1">
    <source>
        <dbReference type="SAM" id="MobiDB-lite"/>
    </source>
</evidence>
<reference evidence="3" key="1">
    <citation type="journal article" date="2009" name="Science">
        <title>The B73 maize genome: complexity, diversity, and dynamics.</title>
        <authorList>
            <person name="Schnable P.S."/>
            <person name="Ware D."/>
            <person name="Fulton R.S."/>
            <person name="Stein J.C."/>
            <person name="Wei F."/>
            <person name="Pasternak S."/>
            <person name="Liang C."/>
            <person name="Zhang J."/>
            <person name="Fulton L."/>
            <person name="Graves T.A."/>
            <person name="Minx P."/>
            <person name="Reily A.D."/>
            <person name="Courtney L."/>
            <person name="Kruchowski S.S."/>
            <person name="Tomlinson C."/>
            <person name="Strong C."/>
            <person name="Delehaunty K."/>
            <person name="Fronick C."/>
            <person name="Courtney B."/>
            <person name="Rock S.M."/>
            <person name="Belter E."/>
            <person name="Du F."/>
            <person name="Kim K."/>
            <person name="Abbott R.M."/>
            <person name="Cotton M."/>
            <person name="Levy A."/>
            <person name="Marchetto P."/>
            <person name="Ochoa K."/>
            <person name="Jackson S.M."/>
            <person name="Gillam B."/>
            <person name="Chen W."/>
            <person name="Yan L."/>
            <person name="Higginbotham J."/>
            <person name="Cardenas M."/>
            <person name="Waligorski J."/>
            <person name="Applebaum E."/>
            <person name="Phelps L."/>
            <person name="Falcone J."/>
            <person name="Kanchi K."/>
            <person name="Thane T."/>
            <person name="Scimone A."/>
            <person name="Thane N."/>
            <person name="Henke J."/>
            <person name="Wang T."/>
            <person name="Ruppert J."/>
            <person name="Shah N."/>
            <person name="Rotter K."/>
            <person name="Hodges J."/>
            <person name="Ingenthron E."/>
            <person name="Cordes M."/>
            <person name="Kohlberg S."/>
            <person name="Sgro J."/>
            <person name="Delgado B."/>
            <person name="Mead K."/>
            <person name="Chinwalla A."/>
            <person name="Leonard S."/>
            <person name="Crouse K."/>
            <person name="Collura K."/>
            <person name="Kudrna D."/>
            <person name="Currie J."/>
            <person name="He R."/>
            <person name="Angelova A."/>
            <person name="Rajasekar S."/>
            <person name="Mueller T."/>
            <person name="Lomeli R."/>
            <person name="Scara G."/>
            <person name="Ko A."/>
            <person name="Delaney K."/>
            <person name="Wissotski M."/>
            <person name="Lopez G."/>
            <person name="Campos D."/>
            <person name="Braidotti M."/>
            <person name="Ashley E."/>
            <person name="Golser W."/>
            <person name="Kim H."/>
            <person name="Lee S."/>
            <person name="Lin J."/>
            <person name="Dujmic Z."/>
            <person name="Kim W."/>
            <person name="Talag J."/>
            <person name="Zuccolo A."/>
            <person name="Fan C."/>
            <person name="Sebastian A."/>
            <person name="Kramer M."/>
            <person name="Spiegel L."/>
            <person name="Nascimento L."/>
            <person name="Zutavern T."/>
            <person name="Miller B."/>
            <person name="Ambroise C."/>
            <person name="Muller S."/>
            <person name="Spooner W."/>
            <person name="Narechania A."/>
            <person name="Ren L."/>
            <person name="Wei S."/>
            <person name="Kumari S."/>
            <person name="Faga B."/>
            <person name="Levy M.J."/>
            <person name="McMahan L."/>
            <person name="Van Buren P."/>
            <person name="Vaughn M.W."/>
            <person name="Ying K."/>
            <person name="Yeh C.-T."/>
            <person name="Emrich S.J."/>
            <person name="Jia Y."/>
            <person name="Kalyanaraman A."/>
            <person name="Hsia A.-P."/>
            <person name="Barbazuk W.B."/>
            <person name="Baucom R.S."/>
            <person name="Brutnell T.P."/>
            <person name="Carpita N.C."/>
            <person name="Chaparro C."/>
            <person name="Chia J.-M."/>
            <person name="Deragon J.-M."/>
            <person name="Estill J.C."/>
            <person name="Fu Y."/>
            <person name="Jeddeloh J.A."/>
            <person name="Han Y."/>
            <person name="Lee H."/>
            <person name="Li P."/>
            <person name="Lisch D.R."/>
            <person name="Liu S."/>
            <person name="Liu Z."/>
            <person name="Nagel D.H."/>
            <person name="McCann M.C."/>
            <person name="SanMiguel P."/>
            <person name="Myers A.M."/>
            <person name="Nettleton D."/>
            <person name="Nguyen J."/>
            <person name="Penning B.W."/>
            <person name="Ponnala L."/>
            <person name="Schneider K.L."/>
            <person name="Schwartz D.C."/>
            <person name="Sharma A."/>
            <person name="Soderlund C."/>
            <person name="Springer N.M."/>
            <person name="Sun Q."/>
            <person name="Wang H."/>
            <person name="Waterman M."/>
            <person name="Westerman R."/>
            <person name="Wolfgruber T.K."/>
            <person name="Yang L."/>
            <person name="Yu Y."/>
            <person name="Zhang L."/>
            <person name="Zhou S."/>
            <person name="Zhu Q."/>
            <person name="Bennetzen J.L."/>
            <person name="Dawe R.K."/>
            <person name="Jiang J."/>
            <person name="Jiang N."/>
            <person name="Presting G.G."/>
            <person name="Wessler S.R."/>
            <person name="Aluru S."/>
            <person name="Martienssen R.A."/>
            <person name="Clifton S.W."/>
            <person name="McCombie W.R."/>
            <person name="Wing R.A."/>
            <person name="Wilson R.K."/>
        </authorList>
    </citation>
    <scope>NUCLEOTIDE SEQUENCE [LARGE SCALE GENOMIC DNA]</scope>
    <source>
        <strain evidence="3">cv. B73</strain>
    </source>
</reference>
<dbReference type="EnsemblPlants" id="Zm00001eb237770_T001">
    <property type="protein sequence ID" value="Zm00001eb237770_P001"/>
    <property type="gene ID" value="Zm00001eb237770"/>
</dbReference>
<reference evidence="2" key="3">
    <citation type="submission" date="2021-05" db="UniProtKB">
        <authorList>
            <consortium name="EnsemblPlants"/>
        </authorList>
    </citation>
    <scope>IDENTIFICATION</scope>
    <source>
        <strain evidence="2">cv. B73</strain>
    </source>
</reference>
<keyword evidence="3" id="KW-1185">Reference proteome</keyword>
<dbReference type="InParanoid" id="A0A804PHE3"/>
<name>A0A804PHE3_MAIZE</name>
<organism evidence="2 3">
    <name type="scientific">Zea mays</name>
    <name type="common">Maize</name>
    <dbReference type="NCBI Taxonomy" id="4577"/>
    <lineage>
        <taxon>Eukaryota</taxon>
        <taxon>Viridiplantae</taxon>
        <taxon>Streptophyta</taxon>
        <taxon>Embryophyta</taxon>
        <taxon>Tracheophyta</taxon>
        <taxon>Spermatophyta</taxon>
        <taxon>Magnoliopsida</taxon>
        <taxon>Liliopsida</taxon>
        <taxon>Poales</taxon>
        <taxon>Poaceae</taxon>
        <taxon>PACMAD clade</taxon>
        <taxon>Panicoideae</taxon>
        <taxon>Andropogonodae</taxon>
        <taxon>Andropogoneae</taxon>
        <taxon>Tripsacinae</taxon>
        <taxon>Zea</taxon>
    </lineage>
</organism>